<dbReference type="AlphaFoldDB" id="A0A5M8PD62"/>
<dbReference type="InterPro" id="IPR056599">
    <property type="entry name" value="AAA_lid_fung"/>
</dbReference>
<dbReference type="SUPFAM" id="SSF52540">
    <property type="entry name" value="P-loop containing nucleoside triphosphate hydrolases"/>
    <property type="match status" value="1"/>
</dbReference>
<evidence type="ECO:0000313" key="3">
    <source>
        <dbReference type="EMBL" id="KAA6406864.1"/>
    </source>
</evidence>
<dbReference type="Pfam" id="PF23232">
    <property type="entry name" value="AAA_lid_13"/>
    <property type="match status" value="1"/>
</dbReference>
<dbReference type="CDD" id="cd19481">
    <property type="entry name" value="RecA-like_protease"/>
    <property type="match status" value="1"/>
</dbReference>
<dbReference type="GO" id="GO:0005524">
    <property type="term" value="F:ATP binding"/>
    <property type="evidence" value="ECO:0007669"/>
    <property type="project" value="InterPro"/>
</dbReference>
<dbReference type="PANTHER" id="PTHR46411:SF4">
    <property type="entry name" value="AAA+ ATPASE DOMAIN-CONTAINING PROTEIN"/>
    <property type="match status" value="1"/>
</dbReference>
<dbReference type="PANTHER" id="PTHR46411">
    <property type="entry name" value="FAMILY ATPASE, PUTATIVE-RELATED"/>
    <property type="match status" value="1"/>
</dbReference>
<feature type="compositionally biased region" description="Polar residues" evidence="1">
    <location>
        <begin position="47"/>
        <end position="56"/>
    </location>
</feature>
<dbReference type="OrthoDB" id="10042665at2759"/>
<reference evidence="3 4" key="1">
    <citation type="submission" date="2019-09" db="EMBL/GenBank/DDBJ databases">
        <title>The hologenome of the rock-dwelling lichen Lasallia pustulata.</title>
        <authorList>
            <person name="Greshake Tzovaras B."/>
            <person name="Segers F."/>
            <person name="Bicker A."/>
            <person name="Dal Grande F."/>
            <person name="Otte J."/>
            <person name="Hankeln T."/>
            <person name="Schmitt I."/>
            <person name="Ebersberger I."/>
        </authorList>
    </citation>
    <scope>NUCLEOTIDE SEQUENCE [LARGE SCALE GENOMIC DNA]</scope>
    <source>
        <strain evidence="3">A1-1</strain>
    </source>
</reference>
<gene>
    <name evidence="3" type="ORF">FRX48_09362</name>
</gene>
<dbReference type="InterPro" id="IPR003959">
    <property type="entry name" value="ATPase_AAA_core"/>
</dbReference>
<dbReference type="InterPro" id="IPR003593">
    <property type="entry name" value="AAA+_ATPase"/>
</dbReference>
<dbReference type="GO" id="GO:0016887">
    <property type="term" value="F:ATP hydrolysis activity"/>
    <property type="evidence" value="ECO:0007669"/>
    <property type="project" value="InterPro"/>
</dbReference>
<dbReference type="Pfam" id="PF00004">
    <property type="entry name" value="AAA"/>
    <property type="match status" value="1"/>
</dbReference>
<dbReference type="InterPro" id="IPR054289">
    <property type="entry name" value="DUF7025"/>
</dbReference>
<evidence type="ECO:0000256" key="1">
    <source>
        <dbReference type="SAM" id="MobiDB-lite"/>
    </source>
</evidence>
<organism evidence="3 4">
    <name type="scientific">Lasallia pustulata</name>
    <dbReference type="NCBI Taxonomy" id="136370"/>
    <lineage>
        <taxon>Eukaryota</taxon>
        <taxon>Fungi</taxon>
        <taxon>Dikarya</taxon>
        <taxon>Ascomycota</taxon>
        <taxon>Pezizomycotina</taxon>
        <taxon>Lecanoromycetes</taxon>
        <taxon>OSLEUM clade</taxon>
        <taxon>Umbilicariomycetidae</taxon>
        <taxon>Umbilicariales</taxon>
        <taxon>Umbilicariaceae</taxon>
        <taxon>Lasallia</taxon>
    </lineage>
</organism>
<name>A0A5M8PD62_9LECA</name>
<dbReference type="Proteomes" id="UP000324767">
    <property type="component" value="Unassembled WGS sequence"/>
</dbReference>
<protein>
    <recommendedName>
        <fullName evidence="2">AAA+ ATPase domain-containing protein</fullName>
    </recommendedName>
</protein>
<feature type="compositionally biased region" description="Pro residues" evidence="1">
    <location>
        <begin position="1"/>
        <end position="13"/>
    </location>
</feature>
<dbReference type="Pfam" id="PF22942">
    <property type="entry name" value="DUF7025"/>
    <property type="match status" value="1"/>
</dbReference>
<evidence type="ECO:0000313" key="4">
    <source>
        <dbReference type="Proteomes" id="UP000324767"/>
    </source>
</evidence>
<feature type="domain" description="AAA+ ATPase" evidence="2">
    <location>
        <begin position="529"/>
        <end position="656"/>
    </location>
</feature>
<feature type="region of interest" description="Disordered" evidence="1">
    <location>
        <begin position="1"/>
        <end position="67"/>
    </location>
</feature>
<evidence type="ECO:0000259" key="2">
    <source>
        <dbReference type="SMART" id="SM00382"/>
    </source>
</evidence>
<accession>A0A5M8PD62</accession>
<sequence length="789" mass="89066">MARAPSPPSPPLAPITSSPVSYELFDPSLTDPIVTRSKKVENERSLSKPNSSTAQEANPLAGGDINDVADHQKAPLEVLHKVEWTDRNGYRKQNFHSNKPFPAFEIATKPLQPSEDLDSEAEEPILEVITPISGWAPPEKSSDTGLIDLKDIAVDDIGKTKIIAHAPLLIAAIRSVVTYYPDYDFTSEPFVSTEPHPVLMHHLPELRALHSRTAAAPANGSGINQQATHEHLHHLLNALEPAIHRHISPAEARISKPRPTITFDTLWLIFKPGVDVYINWGKEVKDIIFTAVVQATSTKEPESRREKPRFDIEVWVLESDGSKMGRTAGHRSIEWFEGECEITSLEHYPASYWDAQDAGVRRQAIEARGHRHYKVLRSEPQQMRYDGRPCSSRREAYHGPVIIDLQAALQSEDFTDDVSSDWGFFNHELASPQSDKPGTPWLEYSTVELHSKTSLTDHQAFLLQPMIAGYALNIKAWRILSVENLSESTFRSTAMDNLVLDERTRNIIQAVCHEQSEAWKIDYVQGKGEGQTVLLHGPPGVGKTYTVECISEATKRPLISLTVADIMEDEAEIERELTKWFSMAARWQAVLLLDEADIFLERREGGQIKRNGIVSTFLRKMEYFKGLLFLTTNRIGHIDDAFLSRVSVVIHYNRLDQTTRQKIWQGFFQKLEKDMQTRSQQASHEPPKPKIEISNEAKVHVLYNPTVEALEWNGREIRNALQTAICLAGYKATKNGRADQPICVTPDDFESVVHLSSAFRGYMQSIQNKDETSRARANLDRNDMYGMKK</sequence>
<dbReference type="SMART" id="SM00382">
    <property type="entry name" value="AAA"/>
    <property type="match status" value="1"/>
</dbReference>
<dbReference type="InterPro" id="IPR027417">
    <property type="entry name" value="P-loop_NTPase"/>
</dbReference>
<dbReference type="Gene3D" id="3.40.50.300">
    <property type="entry name" value="P-loop containing nucleotide triphosphate hydrolases"/>
    <property type="match status" value="1"/>
</dbReference>
<comment type="caution">
    <text evidence="3">The sequence shown here is derived from an EMBL/GenBank/DDBJ whole genome shotgun (WGS) entry which is preliminary data.</text>
</comment>
<proteinExistence type="predicted"/>
<dbReference type="EMBL" id="VXIT01000022">
    <property type="protein sequence ID" value="KAA6406864.1"/>
    <property type="molecule type" value="Genomic_DNA"/>
</dbReference>